<dbReference type="RefSeq" id="WP_090247030.1">
    <property type="nucleotide sequence ID" value="NZ_FNOU01000029.1"/>
</dbReference>
<reference evidence="2" key="1">
    <citation type="submission" date="2016-10" db="EMBL/GenBank/DDBJ databases">
        <authorList>
            <person name="Varghese N."/>
            <person name="Submissions S."/>
        </authorList>
    </citation>
    <scope>NUCLEOTIDE SEQUENCE [LARGE SCALE GENOMIC DNA]</scope>
    <source>
        <strain evidence="2">VPI 5359</strain>
    </source>
</reference>
<keyword evidence="2" id="KW-1185">Reference proteome</keyword>
<dbReference type="OrthoDB" id="2339830at2"/>
<proteinExistence type="predicted"/>
<evidence type="ECO:0000313" key="2">
    <source>
        <dbReference type="Proteomes" id="UP000199652"/>
    </source>
</evidence>
<gene>
    <name evidence="1" type="ORF">SAMN04488579_12930</name>
</gene>
<accession>A0A1H3JGI5</accession>
<organism evidence="1 2">
    <name type="scientific">Eubacterium barkeri</name>
    <name type="common">Clostridium barkeri</name>
    <dbReference type="NCBI Taxonomy" id="1528"/>
    <lineage>
        <taxon>Bacteria</taxon>
        <taxon>Bacillati</taxon>
        <taxon>Bacillota</taxon>
        <taxon>Clostridia</taxon>
        <taxon>Eubacteriales</taxon>
        <taxon>Eubacteriaceae</taxon>
        <taxon>Eubacterium</taxon>
    </lineage>
</organism>
<dbReference type="EMBL" id="FNOU01000029">
    <property type="protein sequence ID" value="SDY38528.1"/>
    <property type="molecule type" value="Genomic_DNA"/>
</dbReference>
<sequence>MDFKEIKRLYIRERQNQKNAIVDWLLSEGFNILTMSGKISISPHLTGSGKTTYTSDSRIKSYDLSNWKWISARNGEREYLISLQAFDIDPKTRDRHVLMDRIGIYIYPRGKYNPEDCVEKMINTDIDLPMDQEKFVLLRKILMCVDQVPWSGHQSSAQPVDKPREGSL</sequence>
<protein>
    <submittedName>
        <fullName evidence="1">Uncharacterized protein</fullName>
    </submittedName>
</protein>
<dbReference type="AlphaFoldDB" id="A0A1H3JGI5"/>
<name>A0A1H3JGI5_EUBBA</name>
<dbReference type="Proteomes" id="UP000199652">
    <property type="component" value="Unassembled WGS sequence"/>
</dbReference>
<evidence type="ECO:0000313" key="1">
    <source>
        <dbReference type="EMBL" id="SDY38528.1"/>
    </source>
</evidence>